<dbReference type="SUPFAM" id="SSF55729">
    <property type="entry name" value="Acyl-CoA N-acyltransferases (Nat)"/>
    <property type="match status" value="1"/>
</dbReference>
<proteinExistence type="predicted"/>
<dbReference type="InterPro" id="IPR038740">
    <property type="entry name" value="BioF2-like_GNAT_dom"/>
</dbReference>
<evidence type="ECO:0000313" key="2">
    <source>
        <dbReference type="EMBL" id="NHK29263.1"/>
    </source>
</evidence>
<dbReference type="InterPro" id="IPR016181">
    <property type="entry name" value="Acyl_CoA_acyltransferase"/>
</dbReference>
<gene>
    <name evidence="2" type="ORF">FF098_015195</name>
</gene>
<dbReference type="Proteomes" id="UP000818603">
    <property type="component" value="Unassembled WGS sequence"/>
</dbReference>
<keyword evidence="3" id="KW-1185">Reference proteome</keyword>
<reference evidence="2 3" key="1">
    <citation type="submission" date="2020-02" db="EMBL/GenBank/DDBJ databases">
        <title>Genome sequence of Parvularcula flava strain NH6-79.</title>
        <authorList>
            <person name="Abdul Karim M.H."/>
            <person name="Lam M.Q."/>
            <person name="Chen S.J."/>
            <person name="Yahya A."/>
            <person name="Shahir S."/>
            <person name="Shamsir M.S."/>
            <person name="Chong C.S."/>
        </authorList>
    </citation>
    <scope>NUCLEOTIDE SEQUENCE [LARGE SCALE GENOMIC DNA]</scope>
    <source>
        <strain evidence="2 3">NH6-79</strain>
    </source>
</reference>
<comment type="caution">
    <text evidence="2">The sequence shown here is derived from an EMBL/GenBank/DDBJ whole genome shotgun (WGS) entry which is preliminary data.</text>
</comment>
<dbReference type="RefSeq" id="WP_166426577.1">
    <property type="nucleotide sequence ID" value="NZ_BMGZ01000004.1"/>
</dbReference>
<name>A0ABX0HSG4_9PROT</name>
<feature type="domain" description="BioF2-like acetyltransferase" evidence="1">
    <location>
        <begin position="188"/>
        <end position="315"/>
    </location>
</feature>
<sequence>MAYSDRQDGCRADGAHILPFSQESITALWAQWEELSADVADRNVFLEPWAAQAAVGLIGPDEAIIVAFFEKGRLIGLAVFACDARYAHLPLGHYRSHLHAHQFLATPLVRRGKEVVFARMLTECLDRAPAYINFCRFTHMAADTAVRAALEAFCAGGNRRCDIVQLVERPAIDATQDLEGYLKAHVSSRRKKRLRRLGRRLAELGDVRFEHLQDQAQLADWLDDFLALEQKGWKGEVGTAINCRPAETAFFRHLAEAAMQRGQLIFSRLTVGGKGVAYALDLRSADRVFSLKVAYDADYASYSPGMQLEFHCLKYFLNEPSIGFVDSCATSANTCLRGLWAQSVSVMQIVIARKGLRYGLPLTAARLLEHASAVGTRIRRLGDNRPVSARDMEAGT</sequence>
<protein>
    <submittedName>
        <fullName evidence="2">GNAT family N-acetyltransferase</fullName>
    </submittedName>
</protein>
<dbReference type="Pfam" id="PF13480">
    <property type="entry name" value="Acetyltransf_6"/>
    <property type="match status" value="1"/>
</dbReference>
<evidence type="ECO:0000259" key="1">
    <source>
        <dbReference type="Pfam" id="PF13480"/>
    </source>
</evidence>
<dbReference type="EMBL" id="VCJR02000004">
    <property type="protein sequence ID" value="NHK29263.1"/>
    <property type="molecule type" value="Genomic_DNA"/>
</dbReference>
<organism evidence="2 3">
    <name type="scientific">Aquisalinus luteolus</name>
    <dbReference type="NCBI Taxonomy" id="1566827"/>
    <lineage>
        <taxon>Bacteria</taxon>
        <taxon>Pseudomonadati</taxon>
        <taxon>Pseudomonadota</taxon>
        <taxon>Alphaproteobacteria</taxon>
        <taxon>Parvularculales</taxon>
        <taxon>Parvularculaceae</taxon>
        <taxon>Aquisalinus</taxon>
    </lineage>
</organism>
<evidence type="ECO:0000313" key="3">
    <source>
        <dbReference type="Proteomes" id="UP000818603"/>
    </source>
</evidence>
<accession>A0ABX0HSG4</accession>